<reference evidence="5" key="1">
    <citation type="journal article" date="2023" name="G3 (Bethesda)">
        <title>Whole genome assembly and annotation of the endangered Caribbean coral Acropora cervicornis.</title>
        <authorList>
            <person name="Selwyn J.D."/>
            <person name="Vollmer S.V."/>
        </authorList>
    </citation>
    <scope>NUCLEOTIDE SEQUENCE</scope>
    <source>
        <strain evidence="5">K2</strain>
    </source>
</reference>
<evidence type="ECO:0000256" key="1">
    <source>
        <dbReference type="PROSITE-ProRule" id="PRU00339"/>
    </source>
</evidence>
<feature type="domain" description="CHAT" evidence="4">
    <location>
        <begin position="716"/>
        <end position="1002"/>
    </location>
</feature>
<dbReference type="Pfam" id="PF13424">
    <property type="entry name" value="TPR_12"/>
    <property type="match status" value="1"/>
</dbReference>
<accession>A0AAD9VCY0</accession>
<protein>
    <submittedName>
        <fullName evidence="5">Tetratricopeptide repeat protein 28</fullName>
    </submittedName>
</protein>
<evidence type="ECO:0000256" key="2">
    <source>
        <dbReference type="SAM" id="Coils"/>
    </source>
</evidence>
<feature type="region of interest" description="Disordered" evidence="3">
    <location>
        <begin position="655"/>
        <end position="712"/>
    </location>
</feature>
<evidence type="ECO:0000313" key="6">
    <source>
        <dbReference type="Proteomes" id="UP001249851"/>
    </source>
</evidence>
<comment type="caution">
    <text evidence="5">The sequence shown here is derived from an EMBL/GenBank/DDBJ whole genome shotgun (WGS) entry which is preliminary data.</text>
</comment>
<evidence type="ECO:0000259" key="4">
    <source>
        <dbReference type="Pfam" id="PF12770"/>
    </source>
</evidence>
<sequence>MEYLDEEDQKLAKKGLEDIRSKLCSPQQDVLESLKSKPEEFRFGYWFRRAEEYSNTNLETARLIWEYLLEKCNDKQQTIDVLNKLFHVQIATGPWDEALKTAQKVFKETMEIVSQKTSAEQSLDPIAVGEYQYEACMNLATIQRLQKKMQEAEDLYRKARAAAASIRDLHKETLAKVHLAICLLDRGELKQATETYFKPLLPHKNDWDKYTRAIYLQSYGNACRSAADWGNAKAYLREALELANELKNRGLVSSCCGDLGNVFRSEGRYRDAERLHRAHYNIALKRGDNHGLAIACGNIGFLKFYNPEEFEDSLVLQFTEYSLAEQVGDFARMGISFNKIGKLYTSLGYYEEAVELFRIAVTQAQKAKNVAGEGMAWGNLGTVYRALEQYEDAIECHIKYRDNAERRMDIGGLAIMQHQLAMDYYLSGNLQKAESSILSAFQTLERIRAQIGEEDESKISNYEKNQAEAYNLLQVVLVAQKKYKEAFVLADASRGRSLSDIVQRRLFGVNESETNSKYLSEEFITESFGSLLEVGRQWSTSLVLYSVVKEFDQAGTALKWVYAWVLEIDGSLHFSKTRLEVEAHLKVELNDKIVISLTRSMGPQSKSRGVSEILKDELSLRGSRRRKVALPISTKECDDVLEALSEYEDVFSSHNNNLEDHSVSNEASSKENEVEDESSSLDNLETANDHHSERSLNGGNSQLNNLQDDPELTPWQPMLNQVHKVLIEPIAHFLPRKGQSRRVTFIPQDFLLKVPFSALQEAPGCSYLFEDFVISTSPAIHFLNLAGDSSRRPEQNTSSLSVLAVGNPVMPLEGLPELKFAEREARMVSQIIHSSDSELFIGAQAKKRDVVAAMPKHSILHFATHALLDEVDSHGDFSMKGLVLLSKSGNDCDGLLTAEEVRDIKLNAELVVLSCCETGLGKVTGDGVLGLSRAFLAAGAACVIVTLWKIDDEKSFELMTSFYREYKTCRDAAVSLQRAMRLLQAKDDSKSPRYWGAFSIVGASGKGLN</sequence>
<dbReference type="PANTHER" id="PTHR10098">
    <property type="entry name" value="RAPSYN-RELATED"/>
    <property type="match status" value="1"/>
</dbReference>
<dbReference type="Pfam" id="PF13176">
    <property type="entry name" value="TPR_7"/>
    <property type="match status" value="1"/>
</dbReference>
<dbReference type="InterPro" id="IPR011990">
    <property type="entry name" value="TPR-like_helical_dom_sf"/>
</dbReference>
<dbReference type="SUPFAM" id="SSF48452">
    <property type="entry name" value="TPR-like"/>
    <property type="match status" value="2"/>
</dbReference>
<dbReference type="Pfam" id="PF12770">
    <property type="entry name" value="CHAT"/>
    <property type="match status" value="1"/>
</dbReference>
<reference evidence="5" key="2">
    <citation type="journal article" date="2023" name="Science">
        <title>Genomic signatures of disease resistance in endangered staghorn corals.</title>
        <authorList>
            <person name="Vollmer S.V."/>
            <person name="Selwyn J.D."/>
            <person name="Despard B.A."/>
            <person name="Roesel C.L."/>
        </authorList>
    </citation>
    <scope>NUCLEOTIDE SEQUENCE</scope>
    <source>
        <strain evidence="5">K2</strain>
    </source>
</reference>
<evidence type="ECO:0000313" key="5">
    <source>
        <dbReference type="EMBL" id="KAK2569734.1"/>
    </source>
</evidence>
<evidence type="ECO:0000256" key="3">
    <source>
        <dbReference type="SAM" id="MobiDB-lite"/>
    </source>
</evidence>
<keyword evidence="2" id="KW-0175">Coiled coil</keyword>
<organism evidence="5 6">
    <name type="scientific">Acropora cervicornis</name>
    <name type="common">Staghorn coral</name>
    <dbReference type="NCBI Taxonomy" id="6130"/>
    <lineage>
        <taxon>Eukaryota</taxon>
        <taxon>Metazoa</taxon>
        <taxon>Cnidaria</taxon>
        <taxon>Anthozoa</taxon>
        <taxon>Hexacorallia</taxon>
        <taxon>Scleractinia</taxon>
        <taxon>Astrocoeniina</taxon>
        <taxon>Acroporidae</taxon>
        <taxon>Acropora</taxon>
    </lineage>
</organism>
<feature type="compositionally biased region" description="Basic and acidic residues" evidence="3">
    <location>
        <begin position="657"/>
        <end position="672"/>
    </location>
</feature>
<feature type="compositionally biased region" description="Low complexity" evidence="3">
    <location>
        <begin position="695"/>
        <end position="707"/>
    </location>
</feature>
<proteinExistence type="predicted"/>
<keyword evidence="6" id="KW-1185">Reference proteome</keyword>
<dbReference type="PANTHER" id="PTHR10098:SF108">
    <property type="entry name" value="TETRATRICOPEPTIDE REPEAT PROTEIN 28"/>
    <property type="match status" value="1"/>
</dbReference>
<dbReference type="EMBL" id="JARQWQ010000009">
    <property type="protein sequence ID" value="KAK2569734.1"/>
    <property type="molecule type" value="Genomic_DNA"/>
</dbReference>
<dbReference type="AlphaFoldDB" id="A0AAD9VCY0"/>
<feature type="coiled-coil region" evidence="2">
    <location>
        <begin position="142"/>
        <end position="169"/>
    </location>
</feature>
<dbReference type="InterPro" id="IPR024983">
    <property type="entry name" value="CHAT_dom"/>
</dbReference>
<keyword evidence="1" id="KW-0802">TPR repeat</keyword>
<gene>
    <name evidence="5" type="ORF">P5673_005572</name>
</gene>
<name>A0AAD9VCY0_ACRCE</name>
<dbReference type="Proteomes" id="UP001249851">
    <property type="component" value="Unassembled WGS sequence"/>
</dbReference>
<feature type="repeat" description="TPR" evidence="1">
    <location>
        <begin position="334"/>
        <end position="367"/>
    </location>
</feature>
<dbReference type="InterPro" id="IPR019734">
    <property type="entry name" value="TPR_rpt"/>
</dbReference>
<dbReference type="SMART" id="SM00028">
    <property type="entry name" value="TPR"/>
    <property type="match status" value="6"/>
</dbReference>
<dbReference type="Gene3D" id="1.25.40.10">
    <property type="entry name" value="Tetratricopeptide repeat domain"/>
    <property type="match status" value="2"/>
</dbReference>
<dbReference type="PROSITE" id="PS50005">
    <property type="entry name" value="TPR"/>
    <property type="match status" value="1"/>
</dbReference>